<dbReference type="InterPro" id="IPR016181">
    <property type="entry name" value="Acyl_CoA_acyltransferase"/>
</dbReference>
<feature type="domain" description="N-acetyltransferase" evidence="3">
    <location>
        <begin position="11"/>
        <end position="163"/>
    </location>
</feature>
<dbReference type="InterPro" id="IPR000182">
    <property type="entry name" value="GNAT_dom"/>
</dbReference>
<accession>A0ABN3X1S7</accession>
<evidence type="ECO:0000313" key="5">
    <source>
        <dbReference type="Proteomes" id="UP001500403"/>
    </source>
</evidence>
<dbReference type="Gene3D" id="3.40.630.30">
    <property type="match status" value="1"/>
</dbReference>
<protein>
    <submittedName>
        <fullName evidence="4">GNAT family N-acetyltransferase</fullName>
    </submittedName>
</protein>
<reference evidence="4 5" key="1">
    <citation type="journal article" date="2019" name="Int. J. Syst. Evol. Microbiol.">
        <title>The Global Catalogue of Microorganisms (GCM) 10K type strain sequencing project: providing services to taxonomists for standard genome sequencing and annotation.</title>
        <authorList>
            <consortium name="The Broad Institute Genomics Platform"/>
            <consortium name="The Broad Institute Genome Sequencing Center for Infectious Disease"/>
            <person name="Wu L."/>
            <person name="Ma J."/>
        </authorList>
    </citation>
    <scope>NUCLEOTIDE SEQUENCE [LARGE SCALE GENOMIC DNA]</scope>
    <source>
        <strain evidence="4 5">JCM 9088</strain>
    </source>
</reference>
<dbReference type="PROSITE" id="PS51186">
    <property type="entry name" value="GNAT"/>
    <property type="match status" value="1"/>
</dbReference>
<keyword evidence="2" id="KW-0012">Acyltransferase</keyword>
<name>A0ABN3X1S7_9ACTN</name>
<dbReference type="EMBL" id="BAAAUD010000020">
    <property type="protein sequence ID" value="GAA2934986.1"/>
    <property type="molecule type" value="Genomic_DNA"/>
</dbReference>
<keyword evidence="5" id="KW-1185">Reference proteome</keyword>
<comment type="caution">
    <text evidence="4">The sequence shown here is derived from an EMBL/GenBank/DDBJ whole genome shotgun (WGS) entry which is preliminary data.</text>
</comment>
<evidence type="ECO:0000256" key="1">
    <source>
        <dbReference type="ARBA" id="ARBA00022679"/>
    </source>
</evidence>
<dbReference type="SUPFAM" id="SSF55729">
    <property type="entry name" value="Acyl-CoA N-acyltransferases (Nat)"/>
    <property type="match status" value="1"/>
</dbReference>
<keyword evidence="1" id="KW-0808">Transferase</keyword>
<sequence>MSRVVRDIRDIKVQPIEPCHLDALLALCREHAAYEKADFRENGQVERWRTALFSEQPALHGWVATDGGKPCGFMTVTIDYATWSAEPFAYMDCLYLQEPYRGMGLGRMFFERLREFAVARRCGWAEWQTPPHNELGIGFYRRMGAGAKPKVRFHYGVEGKGVS</sequence>
<evidence type="ECO:0000256" key="2">
    <source>
        <dbReference type="ARBA" id="ARBA00023315"/>
    </source>
</evidence>
<dbReference type="CDD" id="cd04301">
    <property type="entry name" value="NAT_SF"/>
    <property type="match status" value="1"/>
</dbReference>
<proteinExistence type="predicted"/>
<dbReference type="Proteomes" id="UP001500403">
    <property type="component" value="Unassembled WGS sequence"/>
</dbReference>
<organism evidence="4 5">
    <name type="scientific">Streptomyces enissocaesilis</name>
    <dbReference type="NCBI Taxonomy" id="332589"/>
    <lineage>
        <taxon>Bacteria</taxon>
        <taxon>Bacillati</taxon>
        <taxon>Actinomycetota</taxon>
        <taxon>Actinomycetes</taxon>
        <taxon>Kitasatosporales</taxon>
        <taxon>Streptomycetaceae</taxon>
        <taxon>Streptomyces</taxon>
        <taxon>Streptomyces rochei group</taxon>
    </lineage>
</organism>
<evidence type="ECO:0000313" key="4">
    <source>
        <dbReference type="EMBL" id="GAA2934986.1"/>
    </source>
</evidence>
<dbReference type="RefSeq" id="WP_344493543.1">
    <property type="nucleotide sequence ID" value="NZ_BAAAUD010000020.1"/>
</dbReference>
<gene>
    <name evidence="4" type="ORF">GCM10010446_19890</name>
</gene>
<dbReference type="PANTHER" id="PTHR10545:SF29">
    <property type="entry name" value="GH14572P-RELATED"/>
    <property type="match status" value="1"/>
</dbReference>
<dbReference type="InterPro" id="IPR051016">
    <property type="entry name" value="Diverse_Substrate_AcTransf"/>
</dbReference>
<dbReference type="Pfam" id="PF00583">
    <property type="entry name" value="Acetyltransf_1"/>
    <property type="match status" value="1"/>
</dbReference>
<dbReference type="PANTHER" id="PTHR10545">
    <property type="entry name" value="DIAMINE N-ACETYLTRANSFERASE"/>
    <property type="match status" value="1"/>
</dbReference>
<evidence type="ECO:0000259" key="3">
    <source>
        <dbReference type="PROSITE" id="PS51186"/>
    </source>
</evidence>